<feature type="binding site" evidence="12">
    <location>
        <begin position="100"/>
        <end position="103"/>
    </location>
    <ligand>
        <name>NAD(+)</name>
        <dbReference type="ChEBI" id="CHEBI:57540"/>
    </ligand>
</feature>
<feature type="domain" description="Dihydrodipicolinate reductase C-terminal" evidence="14">
    <location>
        <begin position="106"/>
        <end position="236"/>
    </location>
</feature>
<keyword evidence="16" id="KW-1185">Reference proteome</keyword>
<dbReference type="Proteomes" id="UP000030185">
    <property type="component" value="Unassembled WGS sequence"/>
</dbReference>
<evidence type="ECO:0000313" key="15">
    <source>
        <dbReference type="EMBL" id="GAL85109.1"/>
    </source>
</evidence>
<evidence type="ECO:0000256" key="7">
    <source>
        <dbReference type="ARBA" id="ARBA00023154"/>
    </source>
</evidence>
<dbReference type="GO" id="GO:0019877">
    <property type="term" value="P:diaminopimelate biosynthetic process"/>
    <property type="evidence" value="ECO:0007669"/>
    <property type="project" value="UniProtKB-UniRule"/>
</dbReference>
<comment type="subunit">
    <text evidence="12">Homotetramer.</text>
</comment>
<accession>A0A098LF79</accession>
<dbReference type="InterPro" id="IPR022663">
    <property type="entry name" value="DapB_C"/>
</dbReference>
<evidence type="ECO:0000313" key="16">
    <source>
        <dbReference type="Proteomes" id="UP000030185"/>
    </source>
</evidence>
<comment type="caution">
    <text evidence="15">The sequence shown here is derived from an EMBL/GenBank/DDBJ whole genome shotgun (WGS) entry which is preliminary data.</text>
</comment>
<feature type="binding site" evidence="12">
    <location>
        <begin position="145"/>
        <end position="146"/>
    </location>
    <ligand>
        <name>(S)-2,3,4,5-tetrahydrodipicolinate</name>
        <dbReference type="ChEBI" id="CHEBI:16845"/>
    </ligand>
</feature>
<keyword evidence="5 12" id="KW-0560">Oxidoreductase</keyword>
<dbReference type="GO" id="GO:0016726">
    <property type="term" value="F:oxidoreductase activity, acting on CH or CH2 groups, NAD or NADP as acceptor"/>
    <property type="evidence" value="ECO:0007669"/>
    <property type="project" value="UniProtKB-UniRule"/>
</dbReference>
<evidence type="ECO:0000259" key="13">
    <source>
        <dbReference type="Pfam" id="PF01113"/>
    </source>
</evidence>
<dbReference type="OrthoDB" id="9790352at2"/>
<keyword evidence="2 12" id="KW-0028">Amino-acid biosynthesis</keyword>
<dbReference type="InterPro" id="IPR023940">
    <property type="entry name" value="DHDPR_bac"/>
</dbReference>
<comment type="catalytic activity">
    <reaction evidence="10 12">
        <text>(S)-2,3,4,5-tetrahydrodipicolinate + NADP(+) + H2O = (2S,4S)-4-hydroxy-2,3,4,5-tetrahydrodipicolinate + NADPH + H(+)</text>
        <dbReference type="Rhea" id="RHEA:35331"/>
        <dbReference type="ChEBI" id="CHEBI:15377"/>
        <dbReference type="ChEBI" id="CHEBI:15378"/>
        <dbReference type="ChEBI" id="CHEBI:16845"/>
        <dbReference type="ChEBI" id="CHEBI:57783"/>
        <dbReference type="ChEBI" id="CHEBI:58349"/>
        <dbReference type="ChEBI" id="CHEBI:67139"/>
        <dbReference type="EC" id="1.17.1.8"/>
    </reaction>
</comment>
<dbReference type="GO" id="GO:0005829">
    <property type="term" value="C:cytosol"/>
    <property type="evidence" value="ECO:0007669"/>
    <property type="project" value="TreeGrafter"/>
</dbReference>
<keyword evidence="12" id="KW-0963">Cytoplasm</keyword>
<dbReference type="Pfam" id="PF01113">
    <property type="entry name" value="DapB_N"/>
    <property type="match status" value="1"/>
</dbReference>
<proteinExistence type="inferred from homology"/>
<dbReference type="PANTHER" id="PTHR20836">
    <property type="entry name" value="DIHYDRODIPICOLINATE REDUCTASE"/>
    <property type="match status" value="1"/>
</dbReference>
<comment type="subcellular location">
    <subcellularLocation>
        <location evidence="12">Cytoplasm</location>
    </subcellularLocation>
</comment>
<dbReference type="SUPFAM" id="SSF51735">
    <property type="entry name" value="NAD(P)-binding Rossmann-fold domains"/>
    <property type="match status" value="1"/>
</dbReference>
<dbReference type="STRING" id="153721.MYP_2337"/>
<feature type="active site" description="Proton donor/acceptor" evidence="12">
    <location>
        <position position="135"/>
    </location>
</feature>
<keyword evidence="6 12" id="KW-0520">NAD</keyword>
<evidence type="ECO:0000256" key="5">
    <source>
        <dbReference type="ARBA" id="ARBA00023002"/>
    </source>
</evidence>
<gene>
    <name evidence="12" type="primary">dapB</name>
    <name evidence="15" type="ORF">MYP_2337</name>
</gene>
<feature type="binding site" evidence="12">
    <location>
        <position position="136"/>
    </location>
    <ligand>
        <name>(S)-2,3,4,5-tetrahydrodipicolinate</name>
        <dbReference type="ChEBI" id="CHEBI:16845"/>
    </ligand>
</feature>
<dbReference type="HAMAP" id="MF_00102">
    <property type="entry name" value="DapB"/>
    <property type="match status" value="1"/>
</dbReference>
<dbReference type="AlphaFoldDB" id="A0A098LF79"/>
<evidence type="ECO:0000256" key="3">
    <source>
        <dbReference type="ARBA" id="ARBA00022857"/>
    </source>
</evidence>
<keyword evidence="4 12" id="KW-0220">Diaminopimelate biosynthesis</keyword>
<keyword evidence="3 12" id="KW-0521">NADP</keyword>
<dbReference type="GO" id="GO:0050661">
    <property type="term" value="F:NADP binding"/>
    <property type="evidence" value="ECO:0007669"/>
    <property type="project" value="UniProtKB-UniRule"/>
</dbReference>
<comment type="caution">
    <text evidence="12">Lacks conserved residue(s) required for the propagation of feature annotation.</text>
</comment>
<organism evidence="15 16">
    <name type="scientific">Sporocytophaga myxococcoides</name>
    <dbReference type="NCBI Taxonomy" id="153721"/>
    <lineage>
        <taxon>Bacteria</taxon>
        <taxon>Pseudomonadati</taxon>
        <taxon>Bacteroidota</taxon>
        <taxon>Cytophagia</taxon>
        <taxon>Cytophagales</taxon>
        <taxon>Cytophagaceae</taxon>
        <taxon>Sporocytophaga</taxon>
    </lineage>
</organism>
<comment type="pathway">
    <text evidence="8 12">Amino-acid biosynthesis; L-lysine biosynthesis via DAP pathway; (S)-tetrahydrodipicolinate from L-aspartate: step 4/4.</text>
</comment>
<dbReference type="Pfam" id="PF05173">
    <property type="entry name" value="DapB_C"/>
    <property type="match status" value="1"/>
</dbReference>
<dbReference type="InterPro" id="IPR036291">
    <property type="entry name" value="NAD(P)-bd_dom_sf"/>
</dbReference>
<feature type="active site" description="Proton donor" evidence="12">
    <location>
        <position position="139"/>
    </location>
</feature>
<protein>
    <recommendedName>
        <fullName evidence="9 12">4-hydroxy-tetrahydrodipicolinate reductase</fullName>
        <shortName evidence="12">HTPA reductase</shortName>
        <ecNumber evidence="9 12">1.17.1.8</ecNumber>
    </recommendedName>
</protein>
<comment type="caution">
    <text evidence="12">Was originally thought to be a dihydrodipicolinate reductase (DHDPR), catalyzing the conversion of dihydrodipicolinate to tetrahydrodipicolinate. However, it was shown in E.coli that the substrate of the enzymatic reaction is not dihydrodipicolinate (DHDP) but in fact (2S,4S)-4-hydroxy-2,3,4,5-tetrahydrodipicolinic acid (HTPA), the product released by the DapA-catalyzed reaction.</text>
</comment>
<dbReference type="UniPathway" id="UPA00034">
    <property type="reaction ID" value="UER00018"/>
</dbReference>
<evidence type="ECO:0000256" key="1">
    <source>
        <dbReference type="ARBA" id="ARBA00006642"/>
    </source>
</evidence>
<dbReference type="GO" id="GO:0008839">
    <property type="term" value="F:4-hydroxy-tetrahydrodipicolinate reductase"/>
    <property type="evidence" value="ECO:0007669"/>
    <property type="project" value="UniProtKB-UniRule"/>
</dbReference>
<comment type="catalytic activity">
    <reaction evidence="11 12">
        <text>(S)-2,3,4,5-tetrahydrodipicolinate + NAD(+) + H2O = (2S,4S)-4-hydroxy-2,3,4,5-tetrahydrodipicolinate + NADH + H(+)</text>
        <dbReference type="Rhea" id="RHEA:35323"/>
        <dbReference type="ChEBI" id="CHEBI:15377"/>
        <dbReference type="ChEBI" id="CHEBI:15378"/>
        <dbReference type="ChEBI" id="CHEBI:16845"/>
        <dbReference type="ChEBI" id="CHEBI:57540"/>
        <dbReference type="ChEBI" id="CHEBI:57945"/>
        <dbReference type="ChEBI" id="CHEBI:67139"/>
        <dbReference type="EC" id="1.17.1.8"/>
    </reaction>
</comment>
<dbReference type="NCBIfam" id="TIGR00036">
    <property type="entry name" value="dapB"/>
    <property type="match status" value="1"/>
</dbReference>
<dbReference type="Gene3D" id="3.30.360.10">
    <property type="entry name" value="Dihydrodipicolinate Reductase, domain 2"/>
    <property type="match status" value="1"/>
</dbReference>
<evidence type="ECO:0000256" key="4">
    <source>
        <dbReference type="ARBA" id="ARBA00022915"/>
    </source>
</evidence>
<name>A0A098LF79_9BACT</name>
<evidence type="ECO:0000256" key="11">
    <source>
        <dbReference type="ARBA" id="ARBA00049396"/>
    </source>
</evidence>
<comment type="function">
    <text evidence="12">Catalyzes the conversion of 4-hydroxy-tetrahydrodipicolinate (HTPA) to tetrahydrodipicolinate.</text>
</comment>
<dbReference type="CDD" id="cd02274">
    <property type="entry name" value="DHDPR_N"/>
    <property type="match status" value="1"/>
</dbReference>
<evidence type="ECO:0000256" key="12">
    <source>
        <dbReference type="HAMAP-Rule" id="MF_00102"/>
    </source>
</evidence>
<evidence type="ECO:0000256" key="6">
    <source>
        <dbReference type="ARBA" id="ARBA00023027"/>
    </source>
</evidence>
<feature type="binding site" evidence="12">
    <location>
        <begin position="75"/>
        <end position="77"/>
    </location>
    <ligand>
        <name>NAD(+)</name>
        <dbReference type="ChEBI" id="CHEBI:57540"/>
    </ligand>
</feature>
<dbReference type="Gene3D" id="3.40.50.720">
    <property type="entry name" value="NAD(P)-binding Rossmann-like Domain"/>
    <property type="match status" value="1"/>
</dbReference>
<dbReference type="EC" id="1.17.1.8" evidence="9 12"/>
<dbReference type="EMBL" id="BBLT01000004">
    <property type="protein sequence ID" value="GAL85109.1"/>
    <property type="molecule type" value="Genomic_DNA"/>
</dbReference>
<comment type="similarity">
    <text evidence="1 12">Belongs to the DapB family.</text>
</comment>
<evidence type="ECO:0000256" key="8">
    <source>
        <dbReference type="ARBA" id="ARBA00037922"/>
    </source>
</evidence>
<dbReference type="GO" id="GO:0009089">
    <property type="term" value="P:lysine biosynthetic process via diaminopimelate"/>
    <property type="evidence" value="ECO:0007669"/>
    <property type="project" value="UniProtKB-UniRule"/>
</dbReference>
<evidence type="ECO:0000256" key="2">
    <source>
        <dbReference type="ARBA" id="ARBA00022605"/>
    </source>
</evidence>
<dbReference type="InterPro" id="IPR000846">
    <property type="entry name" value="DapB_N"/>
</dbReference>
<dbReference type="RefSeq" id="WP_045463156.1">
    <property type="nucleotide sequence ID" value="NZ_BBLT01000004.1"/>
</dbReference>
<reference evidence="15 16" key="1">
    <citation type="submission" date="2014-09" db="EMBL/GenBank/DDBJ databases">
        <title>Sporocytophaga myxococcoides PG-01 genome sequencing.</title>
        <authorList>
            <person name="Liu L."/>
            <person name="Gao P.J."/>
            <person name="Chen G.J."/>
            <person name="Wang L.S."/>
        </authorList>
    </citation>
    <scope>NUCLEOTIDE SEQUENCE [LARGE SCALE GENOMIC DNA]</scope>
    <source>
        <strain evidence="15 16">PG-01</strain>
    </source>
</reference>
<feature type="domain" description="Dihydrodipicolinate reductase N-terminal" evidence="13">
    <location>
        <begin position="1"/>
        <end position="103"/>
    </location>
</feature>
<evidence type="ECO:0000256" key="10">
    <source>
        <dbReference type="ARBA" id="ARBA00049080"/>
    </source>
</evidence>
<dbReference type="PANTHER" id="PTHR20836:SF0">
    <property type="entry name" value="4-HYDROXY-TETRAHYDRODIPICOLINATE REDUCTASE 1, CHLOROPLASTIC-RELATED"/>
    <property type="match status" value="1"/>
</dbReference>
<dbReference type="PIRSF" id="PIRSF000161">
    <property type="entry name" value="DHPR"/>
    <property type="match status" value="1"/>
</dbReference>
<sequence>MRILLLGYGKMGKTIEQIAISRNHTAPFKIDLENYSSLTSITKDQVDVAIEFTQPESAYNNVKYCIEQGIPVVCGTTGWLEKKKELEELCRKNGSAFFYASNFSVGVNLFFHLNKLLAKIMNPFPEYEVSMEEIHHKQKLDAPSGTAITLAEGIIDATPKINSWVNQPTKEKSLLGITSKRLDAVPGTHTVYYNSPVDTIEITHTAHSREGFAKGAVVAAEWLVGKKGVFGMDDMLKISY</sequence>
<evidence type="ECO:0000256" key="9">
    <source>
        <dbReference type="ARBA" id="ARBA00038983"/>
    </source>
</evidence>
<keyword evidence="7 12" id="KW-0457">Lysine biosynthesis</keyword>
<dbReference type="SUPFAM" id="SSF55347">
    <property type="entry name" value="Glyceraldehyde-3-phosphate dehydrogenase-like, C-terminal domain"/>
    <property type="match status" value="1"/>
</dbReference>
<dbReference type="GO" id="GO:0051287">
    <property type="term" value="F:NAD binding"/>
    <property type="evidence" value="ECO:0007669"/>
    <property type="project" value="UniProtKB-UniRule"/>
</dbReference>
<evidence type="ECO:0000259" key="14">
    <source>
        <dbReference type="Pfam" id="PF05173"/>
    </source>
</evidence>
<dbReference type="eggNOG" id="COG0289">
    <property type="taxonomic scope" value="Bacteria"/>
</dbReference>